<accession>A0A085B7F6</accession>
<gene>
    <name evidence="1" type="ORF">IO89_18080</name>
</gene>
<dbReference type="STRING" id="421072.SAMN04488097_3686"/>
<sequence length="199" mass="23377">MLLSCKKSTDDKSSYFSKEDKRADTLEVIYHHNKKIKELFLSQYENEKNVRLFFSENGKIEKKVLNFNSYPEDHYEYNQNGKLIHQWRQGNIGGCIAIIDREIFWDGKENITKEIIHKSIGNRCSEKILLQEIKEYFPGTKKVRSLSNTHESYEGSAECPCGIWKEYDKDQRVIGQTKYVDCSDTNTFCEDGNIDNENY</sequence>
<organism evidence="1 2">
    <name type="scientific">Epilithonimonas lactis</name>
    <dbReference type="NCBI Taxonomy" id="421072"/>
    <lineage>
        <taxon>Bacteria</taxon>
        <taxon>Pseudomonadati</taxon>
        <taxon>Bacteroidota</taxon>
        <taxon>Flavobacteriia</taxon>
        <taxon>Flavobacteriales</taxon>
        <taxon>Weeksellaceae</taxon>
        <taxon>Chryseobacterium group</taxon>
        <taxon>Epilithonimonas</taxon>
    </lineage>
</organism>
<name>A0A085B7F6_9FLAO</name>
<dbReference type="Proteomes" id="UP000028623">
    <property type="component" value="Unassembled WGS sequence"/>
</dbReference>
<proteinExistence type="predicted"/>
<dbReference type="EMBL" id="JPLY01000007">
    <property type="protein sequence ID" value="KFC18401.1"/>
    <property type="molecule type" value="Genomic_DNA"/>
</dbReference>
<dbReference type="AlphaFoldDB" id="A0A085B7F6"/>
<protein>
    <submittedName>
        <fullName evidence="1">Uncharacterized protein</fullName>
    </submittedName>
</protein>
<reference evidence="1 2" key="1">
    <citation type="submission" date="2014-07" db="EMBL/GenBank/DDBJ databases">
        <title>Epilithonimonas lactis LMG 22401 Genome.</title>
        <authorList>
            <person name="Pipes S.E."/>
            <person name="Stropko S.J."/>
        </authorList>
    </citation>
    <scope>NUCLEOTIDE SEQUENCE [LARGE SCALE GENOMIC DNA]</scope>
    <source>
        <strain evidence="1 2">LMG 24401</strain>
    </source>
</reference>
<evidence type="ECO:0000313" key="2">
    <source>
        <dbReference type="Proteomes" id="UP000028623"/>
    </source>
</evidence>
<comment type="caution">
    <text evidence="1">The sequence shown here is derived from an EMBL/GenBank/DDBJ whole genome shotgun (WGS) entry which is preliminary data.</text>
</comment>
<keyword evidence="2" id="KW-1185">Reference proteome</keyword>
<evidence type="ECO:0000313" key="1">
    <source>
        <dbReference type="EMBL" id="KFC18401.1"/>
    </source>
</evidence>